<dbReference type="GO" id="GO:0003697">
    <property type="term" value="F:single-stranded DNA binding"/>
    <property type="evidence" value="ECO:0007669"/>
    <property type="project" value="InterPro"/>
</dbReference>
<dbReference type="InterPro" id="IPR012340">
    <property type="entry name" value="NA-bd_OB-fold"/>
</dbReference>
<dbReference type="SUPFAM" id="SSF50249">
    <property type="entry name" value="Nucleic acid-binding proteins"/>
    <property type="match status" value="1"/>
</dbReference>
<gene>
    <name evidence="4" type="ORF">F0245_24895</name>
</gene>
<dbReference type="Pfam" id="PF02303">
    <property type="entry name" value="Phage_DNA_bind"/>
    <property type="match status" value="1"/>
</dbReference>
<dbReference type="EMBL" id="VTXW01000070">
    <property type="protein sequence ID" value="NOH36521.1"/>
    <property type="molecule type" value="Genomic_DNA"/>
</dbReference>
<evidence type="ECO:0000256" key="3">
    <source>
        <dbReference type="ARBA" id="ARBA00030596"/>
    </source>
</evidence>
<evidence type="ECO:0000313" key="4">
    <source>
        <dbReference type="EMBL" id="NOH36521.1"/>
    </source>
</evidence>
<evidence type="ECO:0000256" key="2">
    <source>
        <dbReference type="ARBA" id="ARBA00023125"/>
    </source>
</evidence>
<organism evidence="4 5">
    <name type="scientific">Vibrio chagasii</name>
    <dbReference type="NCBI Taxonomy" id="170679"/>
    <lineage>
        <taxon>Bacteria</taxon>
        <taxon>Pseudomonadati</taxon>
        <taxon>Pseudomonadota</taxon>
        <taxon>Gammaproteobacteria</taxon>
        <taxon>Vibrionales</taxon>
        <taxon>Vibrionaceae</taxon>
        <taxon>Vibrio</taxon>
    </lineage>
</organism>
<accession>A0A7Y4DUG4</accession>
<proteinExistence type="predicted"/>
<dbReference type="RefSeq" id="WP_171369612.1">
    <property type="nucleotide sequence ID" value="NZ_VTXW01000070.1"/>
</dbReference>
<protein>
    <recommendedName>
        <fullName evidence="3">Single-stranded DNA-binding protein</fullName>
    </recommendedName>
</protein>
<name>A0A7Y4DUG4_9VIBR</name>
<keyword evidence="1" id="KW-0235">DNA replication</keyword>
<dbReference type="InterPro" id="IPR003512">
    <property type="entry name" value="Phage_M13_G5P_DNA-bd"/>
</dbReference>
<dbReference type="Gene3D" id="2.40.50.140">
    <property type="entry name" value="Nucleic acid-binding proteins"/>
    <property type="match status" value="1"/>
</dbReference>
<evidence type="ECO:0000313" key="5">
    <source>
        <dbReference type="Proteomes" id="UP000525336"/>
    </source>
</evidence>
<evidence type="ECO:0000256" key="1">
    <source>
        <dbReference type="ARBA" id="ARBA00022705"/>
    </source>
</evidence>
<dbReference type="GO" id="GO:0006260">
    <property type="term" value="P:DNA replication"/>
    <property type="evidence" value="ECO:0007669"/>
    <property type="project" value="UniProtKB-KW"/>
</dbReference>
<sequence>MKNELLIEIFKENEAIDVFEGISQKNNKPFRMLSQIGYAHVGGKFPKEFKIRLQDGQPFWPAGKYHLSVNSLVVGMRGDLEIGREMILLPVNQ</sequence>
<reference evidence="4 5" key="1">
    <citation type="submission" date="2019-09" db="EMBL/GenBank/DDBJ databases">
        <title>Draft genome sequencing and comparative genomics of hatchery-associated Vibrios.</title>
        <authorList>
            <person name="Kehlet-Delgado H."/>
            <person name="Mueller R.S."/>
        </authorList>
    </citation>
    <scope>NUCLEOTIDE SEQUENCE [LARGE SCALE GENOMIC DNA]</scope>
    <source>
        <strain evidence="4 5">00-90-10</strain>
    </source>
</reference>
<dbReference type="AlphaFoldDB" id="A0A7Y4DUG4"/>
<keyword evidence="2" id="KW-0238">DNA-binding</keyword>
<comment type="caution">
    <text evidence="4">The sequence shown here is derived from an EMBL/GenBank/DDBJ whole genome shotgun (WGS) entry which is preliminary data.</text>
</comment>
<dbReference type="Proteomes" id="UP000525336">
    <property type="component" value="Unassembled WGS sequence"/>
</dbReference>